<dbReference type="Pfam" id="PF06568">
    <property type="entry name" value="YjiS-like"/>
    <property type="match status" value="1"/>
</dbReference>
<feature type="compositionally biased region" description="Polar residues" evidence="1">
    <location>
        <begin position="1"/>
        <end position="10"/>
    </location>
</feature>
<gene>
    <name evidence="3" type="ORF">FHG66_04715</name>
</gene>
<evidence type="ECO:0000259" key="2">
    <source>
        <dbReference type="Pfam" id="PF06568"/>
    </source>
</evidence>
<dbReference type="InterPro" id="IPR009506">
    <property type="entry name" value="YjiS-like"/>
</dbReference>
<dbReference type="AlphaFoldDB" id="A0A5C4N565"/>
<accession>A0A5C4N565</accession>
<comment type="caution">
    <text evidence="3">The sequence shown here is derived from an EMBL/GenBank/DDBJ whole genome shotgun (WGS) entry which is preliminary data.</text>
</comment>
<name>A0A5C4N565_9RHOB</name>
<evidence type="ECO:0000313" key="3">
    <source>
        <dbReference type="EMBL" id="TNC51478.1"/>
    </source>
</evidence>
<feature type="region of interest" description="Disordered" evidence="1">
    <location>
        <begin position="1"/>
        <end position="24"/>
    </location>
</feature>
<organism evidence="3 4">
    <name type="scientific">Rubellimicrobium rubrum</name>
    <dbReference type="NCBI Taxonomy" id="2585369"/>
    <lineage>
        <taxon>Bacteria</taxon>
        <taxon>Pseudomonadati</taxon>
        <taxon>Pseudomonadota</taxon>
        <taxon>Alphaproteobacteria</taxon>
        <taxon>Rhodobacterales</taxon>
        <taxon>Roseobacteraceae</taxon>
        <taxon>Rubellimicrobium</taxon>
    </lineage>
</organism>
<evidence type="ECO:0000313" key="4">
    <source>
        <dbReference type="Proteomes" id="UP000305887"/>
    </source>
</evidence>
<feature type="domain" description="YjiS-like" evidence="2">
    <location>
        <begin position="35"/>
        <end position="65"/>
    </location>
</feature>
<dbReference type="OrthoDB" id="8096613at2"/>
<dbReference type="RefSeq" id="WP_139075548.1">
    <property type="nucleotide sequence ID" value="NZ_VDFU01000004.1"/>
</dbReference>
<protein>
    <submittedName>
        <fullName evidence="3">DUF1127 domain-containing protein</fullName>
    </submittedName>
</protein>
<dbReference type="Proteomes" id="UP000305887">
    <property type="component" value="Unassembled WGS sequence"/>
</dbReference>
<proteinExistence type="predicted"/>
<sequence>MTTLTASHVITSGLRGPSRPARPAGIRSHLAHRIAAMRAERVRRRLAEMPDYLLRDIGLTRAQLRSAKF</sequence>
<evidence type="ECO:0000256" key="1">
    <source>
        <dbReference type="SAM" id="MobiDB-lite"/>
    </source>
</evidence>
<reference evidence="3 4" key="1">
    <citation type="submission" date="2019-06" db="EMBL/GenBank/DDBJ databases">
        <title>YIM 131921 draft genome.</title>
        <authorList>
            <person name="Jiang L."/>
        </authorList>
    </citation>
    <scope>NUCLEOTIDE SEQUENCE [LARGE SCALE GENOMIC DNA]</scope>
    <source>
        <strain evidence="3 4">YIM 131921</strain>
    </source>
</reference>
<keyword evidence="4" id="KW-1185">Reference proteome</keyword>
<dbReference type="EMBL" id="VDFU01000004">
    <property type="protein sequence ID" value="TNC51478.1"/>
    <property type="molecule type" value="Genomic_DNA"/>
</dbReference>